<accession>A0A2W2ASJ2</accession>
<dbReference type="InterPro" id="IPR050638">
    <property type="entry name" value="AA-Vitamin_Transporters"/>
</dbReference>
<feature type="transmembrane region" description="Helical" evidence="6">
    <location>
        <begin position="283"/>
        <end position="306"/>
    </location>
</feature>
<evidence type="ECO:0000259" key="7">
    <source>
        <dbReference type="Pfam" id="PF00892"/>
    </source>
</evidence>
<evidence type="ECO:0000256" key="2">
    <source>
        <dbReference type="ARBA" id="ARBA00007362"/>
    </source>
</evidence>
<name>A0A2W2ASJ2_9HYPH</name>
<feature type="transmembrane region" description="Helical" evidence="6">
    <location>
        <begin position="260"/>
        <end position="277"/>
    </location>
</feature>
<protein>
    <recommendedName>
        <fullName evidence="7">EamA domain-containing protein</fullName>
    </recommendedName>
</protein>
<feature type="transmembrane region" description="Helical" evidence="6">
    <location>
        <begin position="162"/>
        <end position="181"/>
    </location>
</feature>
<dbReference type="Pfam" id="PF00892">
    <property type="entry name" value="EamA"/>
    <property type="match status" value="2"/>
</dbReference>
<feature type="transmembrane region" description="Helical" evidence="6">
    <location>
        <begin position="105"/>
        <end position="126"/>
    </location>
</feature>
<feature type="domain" description="EamA" evidence="7">
    <location>
        <begin position="164"/>
        <end position="296"/>
    </location>
</feature>
<dbReference type="GO" id="GO:0016020">
    <property type="term" value="C:membrane"/>
    <property type="evidence" value="ECO:0007669"/>
    <property type="project" value="UniProtKB-SubCell"/>
</dbReference>
<dbReference type="Proteomes" id="UP000248795">
    <property type="component" value="Unassembled WGS sequence"/>
</dbReference>
<keyword evidence="3 6" id="KW-0812">Transmembrane</keyword>
<evidence type="ECO:0000256" key="4">
    <source>
        <dbReference type="ARBA" id="ARBA00022989"/>
    </source>
</evidence>
<feature type="transmembrane region" description="Helical" evidence="6">
    <location>
        <begin position="133"/>
        <end position="150"/>
    </location>
</feature>
<comment type="subcellular location">
    <subcellularLocation>
        <location evidence="1">Membrane</location>
        <topology evidence="1">Multi-pass membrane protein</topology>
    </subcellularLocation>
</comment>
<evidence type="ECO:0000256" key="6">
    <source>
        <dbReference type="SAM" id="Phobius"/>
    </source>
</evidence>
<comment type="caution">
    <text evidence="8">The sequence shown here is derived from an EMBL/GenBank/DDBJ whole genome shotgun (WGS) entry which is preliminary data.</text>
</comment>
<dbReference type="PANTHER" id="PTHR32322">
    <property type="entry name" value="INNER MEMBRANE TRANSPORTER"/>
    <property type="match status" value="1"/>
</dbReference>
<evidence type="ECO:0000313" key="8">
    <source>
        <dbReference type="EMBL" id="PZF75480.1"/>
    </source>
</evidence>
<evidence type="ECO:0000313" key="9">
    <source>
        <dbReference type="Proteomes" id="UP000248795"/>
    </source>
</evidence>
<feature type="transmembrane region" description="Helical" evidence="6">
    <location>
        <begin position="49"/>
        <end position="68"/>
    </location>
</feature>
<keyword evidence="5 6" id="KW-0472">Membrane</keyword>
<evidence type="ECO:0000256" key="1">
    <source>
        <dbReference type="ARBA" id="ARBA00004141"/>
    </source>
</evidence>
<dbReference type="AlphaFoldDB" id="A0A2W2ASJ2"/>
<feature type="domain" description="EamA" evidence="7">
    <location>
        <begin position="17"/>
        <end position="149"/>
    </location>
</feature>
<keyword evidence="9" id="KW-1185">Reference proteome</keyword>
<evidence type="ECO:0000256" key="3">
    <source>
        <dbReference type="ARBA" id="ARBA00022692"/>
    </source>
</evidence>
<reference evidence="9" key="1">
    <citation type="submission" date="2018-06" db="EMBL/GenBank/DDBJ databases">
        <title>Aestuariibacter litoralis strain KCTC 52945T.</title>
        <authorList>
            <person name="Li X."/>
            <person name="Salam N."/>
            <person name="Li J.-L."/>
            <person name="Chen Y.-M."/>
            <person name="Yang Z.-W."/>
            <person name="Zhang L.-Y."/>
            <person name="Han M.-X."/>
            <person name="Xiao M."/>
            <person name="Li W.-J."/>
        </authorList>
    </citation>
    <scope>NUCLEOTIDE SEQUENCE [LARGE SCALE GENOMIC DNA]</scope>
    <source>
        <strain evidence="9">KCTC 52945</strain>
    </source>
</reference>
<dbReference type="EMBL" id="QKVK01000010">
    <property type="protein sequence ID" value="PZF75480.1"/>
    <property type="molecule type" value="Genomic_DNA"/>
</dbReference>
<comment type="similarity">
    <text evidence="2">Belongs to the EamA transporter family.</text>
</comment>
<keyword evidence="4 6" id="KW-1133">Transmembrane helix</keyword>
<dbReference type="SUPFAM" id="SSF103481">
    <property type="entry name" value="Multidrug resistance efflux transporter EmrE"/>
    <property type="match status" value="2"/>
</dbReference>
<dbReference type="InterPro" id="IPR037185">
    <property type="entry name" value="EmrE-like"/>
</dbReference>
<proteinExistence type="inferred from homology"/>
<feature type="transmembrane region" description="Helical" evidence="6">
    <location>
        <begin position="80"/>
        <end position="99"/>
    </location>
</feature>
<sequence>MHPWVSLGFRMNSIKTRAILALVAAMLFWGCSSVFMRTLALALSHENSLAVRYLCLSLINVTVLAWLGTWRIPRADWPRFLVAGIAGMAGYNWFVNAGFELVPAGVGTLVTMIEPLMIAILAATLLGEKMTRWVLLGVAMAIAGAAVLFWPDLRAEAPSSVSPLGIFYLFLCCIGWAIYTIATKPLLAKHDSFTVTAITMLIAAPIMIGAASQPLPALFASLSLRQWAEVAYLVLVTGLGGTMLWNYGSKHLSSTAAGTFLYLIPVVAVVAGALMLGEAVTVYVVAGGLLMLAGVAAAQFGPALVARR</sequence>
<feature type="transmembrane region" description="Helical" evidence="6">
    <location>
        <begin position="230"/>
        <end position="248"/>
    </location>
</feature>
<dbReference type="PANTHER" id="PTHR32322:SF2">
    <property type="entry name" value="EAMA DOMAIN-CONTAINING PROTEIN"/>
    <property type="match status" value="1"/>
</dbReference>
<dbReference type="InterPro" id="IPR000620">
    <property type="entry name" value="EamA_dom"/>
</dbReference>
<feature type="transmembrane region" description="Helical" evidence="6">
    <location>
        <begin position="193"/>
        <end position="210"/>
    </location>
</feature>
<organism evidence="8 9">
    <name type="scientific">Aestuariivirga litoralis</name>
    <dbReference type="NCBI Taxonomy" id="2650924"/>
    <lineage>
        <taxon>Bacteria</taxon>
        <taxon>Pseudomonadati</taxon>
        <taxon>Pseudomonadota</taxon>
        <taxon>Alphaproteobacteria</taxon>
        <taxon>Hyphomicrobiales</taxon>
        <taxon>Aestuariivirgaceae</taxon>
        <taxon>Aestuariivirga</taxon>
    </lineage>
</organism>
<evidence type="ECO:0000256" key="5">
    <source>
        <dbReference type="ARBA" id="ARBA00023136"/>
    </source>
</evidence>
<gene>
    <name evidence="8" type="ORF">DK847_18360</name>
</gene>